<keyword evidence="4" id="KW-1185">Reference proteome</keyword>
<accession>A0A1N7C1D2</accession>
<dbReference type="SUPFAM" id="SSF46785">
    <property type="entry name" value="Winged helix' DNA-binding domain"/>
    <property type="match status" value="1"/>
</dbReference>
<evidence type="ECO:0000313" key="1">
    <source>
        <dbReference type="EMBL" id="OXS74197.1"/>
    </source>
</evidence>
<reference evidence="1" key="3">
    <citation type="submission" date="2017-03" db="EMBL/GenBank/DDBJ databases">
        <authorList>
            <person name="Dastager S.G."/>
            <person name="Neurgaonkar P.S."/>
            <person name="Dharne M.S."/>
        </authorList>
    </citation>
    <scope>NUCLEOTIDE SEQUENCE</scope>
    <source>
        <strain evidence="1">DSM 25145</strain>
    </source>
</reference>
<dbReference type="Proteomes" id="UP000215545">
    <property type="component" value="Unassembled WGS sequence"/>
</dbReference>
<evidence type="ECO:0000313" key="4">
    <source>
        <dbReference type="Proteomes" id="UP000215545"/>
    </source>
</evidence>
<dbReference type="Proteomes" id="UP000186385">
    <property type="component" value="Unassembled WGS sequence"/>
</dbReference>
<name>A0A1N7C1D2_9BACI</name>
<dbReference type="AlphaFoldDB" id="A0A1N7C1D2"/>
<proteinExistence type="predicted"/>
<dbReference type="RefSeq" id="WP_052698438.1">
    <property type="nucleotide sequence ID" value="NZ_FTLX01000011.1"/>
</dbReference>
<organism evidence="2 3">
    <name type="scientific">Domibacillus enclensis</name>
    <dbReference type="NCBI Taxonomy" id="1017273"/>
    <lineage>
        <taxon>Bacteria</taxon>
        <taxon>Bacillati</taxon>
        <taxon>Bacillota</taxon>
        <taxon>Bacilli</taxon>
        <taxon>Bacillales</taxon>
        <taxon>Bacillaceae</taxon>
        <taxon>Domibacillus</taxon>
    </lineage>
</organism>
<reference evidence="2 3" key="1">
    <citation type="submission" date="2017-01" db="EMBL/GenBank/DDBJ databases">
        <authorList>
            <person name="Mah S.A."/>
            <person name="Swanson W.J."/>
            <person name="Moy G.W."/>
            <person name="Vacquier V.D."/>
        </authorList>
    </citation>
    <scope>NUCLEOTIDE SEQUENCE [LARGE SCALE GENOMIC DNA]</scope>
    <source>
        <strain evidence="2 3">NIO-1016</strain>
    </source>
</reference>
<evidence type="ECO:0000313" key="2">
    <source>
        <dbReference type="EMBL" id="SIR57431.1"/>
    </source>
</evidence>
<dbReference type="OrthoDB" id="2697418at2"/>
<evidence type="ECO:0000313" key="3">
    <source>
        <dbReference type="Proteomes" id="UP000186385"/>
    </source>
</evidence>
<sequence>MGKHIKLSTKQFQFLYSYPAYAENRKQQQEQKLPLLARASAAYGDAFYNLKESTRKAVEMICWFAAEKGYCFAKEDYLCDRFGISPRTVRDIFKVLRKAGVIFTVYRHSTRQNGLGAPVHFFADHPLYEKWKTSFSLPDCHAGCQAEKAEIPCESKNEQPKKVSTKYLSLSKKLLKILRKKTCLDESFTPKNVPEDFIKAVKPFFGEAKEIHTLWQKAEIASRPFTLLRDLKDYTDLVTDAFKQSVYALKHRKIKKDFHAYFYGTLMNMFTYQKRRETFATHPVIYNWVDDEDLPY</sequence>
<reference evidence="4" key="2">
    <citation type="submission" date="2017-03" db="EMBL/GenBank/DDBJ databases">
        <title>Bacillus sp. V-88(T) DSM27956, whole genome shotgun sequencing project.</title>
        <authorList>
            <person name="Dastager S.G."/>
            <person name="Neurgaonkar P.S."/>
            <person name="Dharne M.S."/>
        </authorList>
    </citation>
    <scope>NUCLEOTIDE SEQUENCE [LARGE SCALE GENOMIC DNA]</scope>
    <source>
        <strain evidence="4">DSM 25145</strain>
    </source>
</reference>
<dbReference type="EMBL" id="MWSK01000011">
    <property type="protein sequence ID" value="OXS74197.1"/>
    <property type="molecule type" value="Genomic_DNA"/>
</dbReference>
<protein>
    <submittedName>
        <fullName evidence="2">Helix-turn-helix domain-containing protein</fullName>
    </submittedName>
</protein>
<dbReference type="EMBL" id="FTLX01000011">
    <property type="protein sequence ID" value="SIR57431.1"/>
    <property type="molecule type" value="Genomic_DNA"/>
</dbReference>
<dbReference type="InterPro" id="IPR036390">
    <property type="entry name" value="WH_DNA-bd_sf"/>
</dbReference>
<gene>
    <name evidence="1" type="ORF">B1B05_17130</name>
    <name evidence="2" type="ORF">SAMN05443094_11120</name>
</gene>
<dbReference type="Pfam" id="PF13730">
    <property type="entry name" value="HTH_36"/>
    <property type="match status" value="1"/>
</dbReference>